<name>C7XX17_9LACO</name>
<feature type="transmembrane region" description="Helical" evidence="2">
    <location>
        <begin position="24"/>
        <end position="42"/>
    </location>
</feature>
<organism evidence="3 4">
    <name type="scientific">Limosilactobacillus coleohominis 101-4-CHN</name>
    <dbReference type="NCBI Taxonomy" id="575594"/>
    <lineage>
        <taxon>Bacteria</taxon>
        <taxon>Bacillati</taxon>
        <taxon>Bacillota</taxon>
        <taxon>Bacilli</taxon>
        <taxon>Lactobacillales</taxon>
        <taxon>Lactobacillaceae</taxon>
        <taxon>Limosilactobacillus</taxon>
    </lineage>
</organism>
<reference evidence="3 4" key="1">
    <citation type="submission" date="2009-06" db="EMBL/GenBank/DDBJ databases">
        <title>The Genome Sequence of Lactobacillus coleohominis strain 101-4-CHN.</title>
        <authorList>
            <consortium name="The Broad Institute Genome Sequencing Platform"/>
            <person name="Ward D."/>
            <person name="Young S.K."/>
            <person name="Zeng Q."/>
            <person name="Koehrsen M."/>
            <person name="Alvarado L."/>
            <person name="Berlin A."/>
            <person name="Borenstein D."/>
            <person name="Chen Z."/>
            <person name="Engels R."/>
            <person name="Freedman E."/>
            <person name="Gellesch M."/>
            <person name="Goldberg J."/>
            <person name="Griggs A."/>
            <person name="Gujja S."/>
            <person name="Heiman D."/>
            <person name="Hepburn T."/>
            <person name="Howarth C."/>
            <person name="Jen D."/>
            <person name="Larson L."/>
            <person name="Lewis B."/>
            <person name="Mehta T."/>
            <person name="Park D."/>
            <person name="Pearson M."/>
            <person name="Roberts A."/>
            <person name="Saif S."/>
            <person name="Shea T."/>
            <person name="Shenoy N."/>
            <person name="Sisk P."/>
            <person name="Stolte C."/>
            <person name="Sykes S."/>
            <person name="Walk T."/>
            <person name="White J."/>
            <person name="Yandava C."/>
            <person name="Liu Y."/>
            <person name="Xu Q."/>
            <person name="Lander E."/>
            <person name="Nusbaum C."/>
            <person name="Galagan J."/>
            <person name="Birren B."/>
        </authorList>
    </citation>
    <scope>NUCLEOTIDE SEQUENCE [LARGE SCALE GENOMIC DNA]</scope>
    <source>
        <strain evidence="3 4">101-4-CHN</strain>
    </source>
</reference>
<protein>
    <recommendedName>
        <fullName evidence="5">DUF4767 domain-containing protein</fullName>
    </recommendedName>
</protein>
<dbReference type="eggNOG" id="ENOG5030A53">
    <property type="taxonomic scope" value="Bacteria"/>
</dbReference>
<sequence>MKSPASCRGFFYERNESIMKKLKWVLLVIGVLIIFVGAYFAGKMFNKSSVQTSQTSSSSVTKTSSKTNSSTESSSSSSNDSGDKLDYDSITPMQTAAAIAYYGDHVVDKGCWHGLFSSYGDDLDIDQFDNADHLNVKGRGNSWGLRPSNMNGGSIAQYTVGADGEVAFYDVKTTNLQKDKDPLATANLHDIINYVNDHSVVDQIKDKAQHIHLQQ</sequence>
<proteinExistence type="predicted"/>
<keyword evidence="2" id="KW-1133">Transmembrane helix</keyword>
<evidence type="ECO:0008006" key="5">
    <source>
        <dbReference type="Google" id="ProtNLM"/>
    </source>
</evidence>
<keyword evidence="2" id="KW-0812">Transmembrane</keyword>
<gene>
    <name evidence="3" type="ORF">HMPREF0501_01302</name>
</gene>
<evidence type="ECO:0000313" key="4">
    <source>
        <dbReference type="Proteomes" id="UP000003987"/>
    </source>
</evidence>
<dbReference type="STRING" id="575594.HMPREF0501_01302"/>
<feature type="compositionally biased region" description="Low complexity" evidence="1">
    <location>
        <begin position="55"/>
        <end position="79"/>
    </location>
</feature>
<dbReference type="Proteomes" id="UP000003987">
    <property type="component" value="Unassembled WGS sequence"/>
</dbReference>
<dbReference type="EMBL" id="GG698805">
    <property type="protein sequence ID" value="EEU29837.1"/>
    <property type="molecule type" value="Genomic_DNA"/>
</dbReference>
<dbReference type="AlphaFoldDB" id="C7XX17"/>
<keyword evidence="4" id="KW-1185">Reference proteome</keyword>
<dbReference type="HOGENOM" id="CLU_1281846_0_0_9"/>
<evidence type="ECO:0000256" key="2">
    <source>
        <dbReference type="SAM" id="Phobius"/>
    </source>
</evidence>
<accession>C7XX17</accession>
<evidence type="ECO:0000256" key="1">
    <source>
        <dbReference type="SAM" id="MobiDB-lite"/>
    </source>
</evidence>
<feature type="region of interest" description="Disordered" evidence="1">
    <location>
        <begin position="55"/>
        <end position="85"/>
    </location>
</feature>
<evidence type="ECO:0000313" key="3">
    <source>
        <dbReference type="EMBL" id="EEU29837.1"/>
    </source>
</evidence>
<keyword evidence="2" id="KW-0472">Membrane</keyword>